<evidence type="ECO:0000256" key="3">
    <source>
        <dbReference type="ARBA" id="ARBA00029509"/>
    </source>
</evidence>
<dbReference type="InterPro" id="IPR019354">
    <property type="entry name" value="SMG8-like"/>
</dbReference>
<dbReference type="EMBL" id="CCYD01000321">
    <property type="protein sequence ID" value="CEG38251.1"/>
    <property type="molecule type" value="Genomic_DNA"/>
</dbReference>
<accession>A0A0N7L4C0</accession>
<comment type="similarity">
    <text evidence="1">Belongs to the SMG8 family.</text>
</comment>
<organism evidence="4 5">
    <name type="scientific">Plasmopara halstedii</name>
    <name type="common">Downy mildew of sunflower</name>
    <dbReference type="NCBI Taxonomy" id="4781"/>
    <lineage>
        <taxon>Eukaryota</taxon>
        <taxon>Sar</taxon>
        <taxon>Stramenopiles</taxon>
        <taxon>Oomycota</taxon>
        <taxon>Peronosporomycetes</taxon>
        <taxon>Peronosporales</taxon>
        <taxon>Peronosporaceae</taxon>
        <taxon>Plasmopara</taxon>
    </lineage>
</organism>
<evidence type="ECO:0000256" key="2">
    <source>
        <dbReference type="ARBA" id="ARBA00023161"/>
    </source>
</evidence>
<evidence type="ECO:0000313" key="4">
    <source>
        <dbReference type="EMBL" id="CEG38251.1"/>
    </source>
</evidence>
<dbReference type="Proteomes" id="UP000054928">
    <property type="component" value="Unassembled WGS sequence"/>
</dbReference>
<sequence length="482" mass="53526">MPSGRNDGRPSTSSPRLSSSFSFDFQFNEPVRVYPFENDRNKSLAALQSLQNKNVAIVGLLSSSSSSSSRAFAFANRIIGRCVFREDVMQNATTVQNTTLPASIHLYYDDVTRCIYLLGLARPDRFSYSTSAVSKTETLNKNIKNKSLARRQSTAGNEAEEQPLLSEVQRMRIETDAYEREMSKMQVLLYSSCNLLIVLKETARVTSNVLKDIRALAVEKAQLQSVVATSTKHPKRENFHLKGSSLSSLSTAGNGFAPGRCVPMVVFVVPAPDEMLQMSQKTQSSGSTRSATITCCKSLEARLTTLFRSLRGGTVGTLRMRDALSAANLSKERRLFNIDPAHCVVVVSKRTVTTEGRVEVLLENFLSSLDSNVGAQDVLNDESLLQPLVDDDIGFVRLNQYVQKFLDQLFAFSPSTGKDGGRNELLSPPQWLKAFFGLMKSYNRLQSKKRQEGRILDTDFMSDYTVSPSLAMYPSNLMDSTR</sequence>
<dbReference type="OMA" id="WVKAFHG"/>
<evidence type="ECO:0000313" key="5">
    <source>
        <dbReference type="Proteomes" id="UP000054928"/>
    </source>
</evidence>
<dbReference type="GO" id="GO:0000184">
    <property type="term" value="P:nuclear-transcribed mRNA catabolic process, nonsense-mediated decay"/>
    <property type="evidence" value="ECO:0007669"/>
    <property type="project" value="UniProtKB-KW"/>
</dbReference>
<dbReference type="AlphaFoldDB" id="A0A0N7L4C0"/>
<reference evidence="5" key="1">
    <citation type="submission" date="2014-09" db="EMBL/GenBank/DDBJ databases">
        <authorList>
            <person name="Sharma Rahul"/>
            <person name="Thines Marco"/>
        </authorList>
    </citation>
    <scope>NUCLEOTIDE SEQUENCE [LARGE SCALE GENOMIC DNA]</scope>
</reference>
<dbReference type="OrthoDB" id="63589at2759"/>
<dbReference type="RefSeq" id="XP_024574620.1">
    <property type="nucleotide sequence ID" value="XM_024723666.1"/>
</dbReference>
<keyword evidence="5" id="KW-1185">Reference proteome</keyword>
<dbReference type="GeneID" id="36403391"/>
<name>A0A0N7L4C0_PLAHL</name>
<keyword evidence="2" id="KW-0866">Nonsense-mediated mRNA decay</keyword>
<protein>
    <recommendedName>
        <fullName evidence="3">Nonsense-mediated mRNA decay factor SMG8</fullName>
    </recommendedName>
</protein>
<dbReference type="PANTHER" id="PTHR13091:SF0">
    <property type="entry name" value="NONSENSE-MEDIATED MRNA DECAY FACTOR SMG8"/>
    <property type="match status" value="1"/>
</dbReference>
<dbReference type="PANTHER" id="PTHR13091">
    <property type="entry name" value="AMPLIFIED IN BREAST CANCER 2-RELATED"/>
    <property type="match status" value="1"/>
</dbReference>
<dbReference type="STRING" id="4781.A0A0N7L4C0"/>
<proteinExistence type="inferred from homology"/>
<evidence type="ECO:0000256" key="1">
    <source>
        <dbReference type="ARBA" id="ARBA00006443"/>
    </source>
</evidence>